<evidence type="ECO:0000256" key="1">
    <source>
        <dbReference type="SAM" id="Phobius"/>
    </source>
</evidence>
<protein>
    <submittedName>
        <fullName evidence="2">YhdT family protein</fullName>
    </submittedName>
</protein>
<comment type="caution">
    <text evidence="2">The sequence shown here is derived from an EMBL/GenBank/DDBJ whole genome shotgun (WGS) entry which is preliminary data.</text>
</comment>
<dbReference type="Proteomes" id="UP000824150">
    <property type="component" value="Unassembled WGS sequence"/>
</dbReference>
<accession>A0A9E2KLA9</accession>
<evidence type="ECO:0000313" key="3">
    <source>
        <dbReference type="Proteomes" id="UP000824150"/>
    </source>
</evidence>
<dbReference type="InterPro" id="IPR010398">
    <property type="entry name" value="DUF997"/>
</dbReference>
<reference evidence="2" key="2">
    <citation type="submission" date="2021-04" db="EMBL/GenBank/DDBJ databases">
        <authorList>
            <person name="Gilroy R."/>
        </authorList>
    </citation>
    <scope>NUCLEOTIDE SEQUENCE</scope>
    <source>
        <strain evidence="2">687</strain>
    </source>
</reference>
<evidence type="ECO:0000313" key="2">
    <source>
        <dbReference type="EMBL" id="MBU3825999.1"/>
    </source>
</evidence>
<organism evidence="2 3">
    <name type="scientific">Candidatus Anaerobiospirillum merdipullorum</name>
    <dbReference type="NCBI Taxonomy" id="2838450"/>
    <lineage>
        <taxon>Bacteria</taxon>
        <taxon>Pseudomonadati</taxon>
        <taxon>Pseudomonadota</taxon>
        <taxon>Gammaproteobacteria</taxon>
        <taxon>Aeromonadales</taxon>
        <taxon>Succinivibrionaceae</taxon>
        <taxon>Anaerobiospirillum</taxon>
    </lineage>
</organism>
<proteinExistence type="predicted"/>
<feature type="transmembrane region" description="Helical" evidence="1">
    <location>
        <begin position="57"/>
        <end position="78"/>
    </location>
</feature>
<dbReference type="AlphaFoldDB" id="A0A9E2KLA9"/>
<reference evidence="2" key="1">
    <citation type="journal article" date="2021" name="PeerJ">
        <title>Extensive microbial diversity within the chicken gut microbiome revealed by metagenomics and culture.</title>
        <authorList>
            <person name="Gilroy R."/>
            <person name="Ravi A."/>
            <person name="Getino M."/>
            <person name="Pursley I."/>
            <person name="Horton D.L."/>
            <person name="Alikhan N.F."/>
            <person name="Baker D."/>
            <person name="Gharbi K."/>
            <person name="Hall N."/>
            <person name="Watson M."/>
            <person name="Adriaenssens E.M."/>
            <person name="Foster-Nyarko E."/>
            <person name="Jarju S."/>
            <person name="Secka A."/>
            <person name="Antonio M."/>
            <person name="Oren A."/>
            <person name="Chaudhuri R.R."/>
            <person name="La Ragione R."/>
            <person name="Hildebrand F."/>
            <person name="Pallen M.J."/>
        </authorList>
    </citation>
    <scope>NUCLEOTIDE SEQUENCE</scope>
    <source>
        <strain evidence="2">687</strain>
    </source>
</reference>
<sequence length="88" mass="10089">MAKTKSDLPLTGQAAKFAQIDKEARANFIAALFITAYFWLTIYLFKDSSLTLLAMPLWFMLSCIGGYFLSIVVVWFLVRHVMRNFSLD</sequence>
<gene>
    <name evidence="2" type="ORF">IAA31_00695</name>
</gene>
<keyword evidence="1" id="KW-1133">Transmembrane helix</keyword>
<dbReference type="EMBL" id="JAHLFG010000007">
    <property type="protein sequence ID" value="MBU3825999.1"/>
    <property type="molecule type" value="Genomic_DNA"/>
</dbReference>
<keyword evidence="1" id="KW-0472">Membrane</keyword>
<feature type="transmembrane region" description="Helical" evidence="1">
    <location>
        <begin position="26"/>
        <end position="45"/>
    </location>
</feature>
<keyword evidence="1" id="KW-0812">Transmembrane</keyword>
<dbReference type="Pfam" id="PF06196">
    <property type="entry name" value="DUF997"/>
    <property type="match status" value="1"/>
</dbReference>
<name>A0A9E2KLA9_9GAMM</name>